<proteinExistence type="inferred from homology"/>
<evidence type="ECO:0000256" key="2">
    <source>
        <dbReference type="ARBA" id="ARBA00009116"/>
    </source>
</evidence>
<evidence type="ECO:0000256" key="4">
    <source>
        <dbReference type="ARBA" id="ARBA00023128"/>
    </source>
</evidence>
<dbReference type="PANTHER" id="PTHR13126">
    <property type="entry name" value="CHAPERONE ATP11"/>
    <property type="match status" value="1"/>
</dbReference>
<keyword evidence="3" id="KW-0809">Transit peptide</keyword>
<feature type="region of interest" description="Disordered" evidence="5">
    <location>
        <begin position="1"/>
        <end position="24"/>
    </location>
</feature>
<comment type="similarity">
    <text evidence="2">Belongs to the ATP11 family.</text>
</comment>
<name>A0A4U6XS16_9PEZI</name>
<dbReference type="AlphaFoldDB" id="A0A4U6XS16"/>
<comment type="caution">
    <text evidence="6">The sequence shown here is derived from an EMBL/GenBank/DDBJ whole genome shotgun (WGS) entry which is preliminary data.</text>
</comment>
<protein>
    <submittedName>
        <fullName evidence="6">Protein ATP11, mitochondrial</fullName>
    </submittedName>
</protein>
<feature type="compositionally biased region" description="Polar residues" evidence="5">
    <location>
        <begin position="153"/>
        <end position="173"/>
    </location>
</feature>
<reference evidence="6 7" key="1">
    <citation type="journal article" date="2019" name="PLoS ONE">
        <title>Comparative genome analysis indicates high evolutionary potential of pathogenicity genes in Colletotrichum tanaceti.</title>
        <authorList>
            <person name="Lelwala R.V."/>
            <person name="Korhonen P.K."/>
            <person name="Young N.D."/>
            <person name="Scott J.B."/>
            <person name="Ades P.A."/>
            <person name="Gasser R.B."/>
            <person name="Taylor P.W.J."/>
        </authorList>
    </citation>
    <scope>NUCLEOTIDE SEQUENCE [LARGE SCALE GENOMIC DNA]</scope>
    <source>
        <strain evidence="6">BRIP57314</strain>
    </source>
</reference>
<evidence type="ECO:0000313" key="6">
    <source>
        <dbReference type="EMBL" id="TKW58628.1"/>
    </source>
</evidence>
<dbReference type="EMBL" id="PJEX01000022">
    <property type="protein sequence ID" value="TKW58628.1"/>
    <property type="molecule type" value="Genomic_DNA"/>
</dbReference>
<evidence type="ECO:0000256" key="1">
    <source>
        <dbReference type="ARBA" id="ARBA00004173"/>
    </source>
</evidence>
<dbReference type="GO" id="GO:0033615">
    <property type="term" value="P:mitochondrial proton-transporting ATP synthase complex assembly"/>
    <property type="evidence" value="ECO:0007669"/>
    <property type="project" value="TreeGrafter"/>
</dbReference>
<dbReference type="STRING" id="1306861.A0A4U6XS16"/>
<dbReference type="PANTHER" id="PTHR13126:SF0">
    <property type="entry name" value="ATP SYNTHASE MITOCHONDRIAL F1 COMPLEX ASSEMBLY FACTOR 1"/>
    <property type="match status" value="1"/>
</dbReference>
<feature type="region of interest" description="Disordered" evidence="5">
    <location>
        <begin position="135"/>
        <end position="187"/>
    </location>
</feature>
<keyword evidence="4" id="KW-0496">Mitochondrion</keyword>
<dbReference type="OrthoDB" id="16535at2759"/>
<evidence type="ECO:0000313" key="7">
    <source>
        <dbReference type="Proteomes" id="UP000310108"/>
    </source>
</evidence>
<keyword evidence="7" id="KW-1185">Reference proteome</keyword>
<comment type="subcellular location">
    <subcellularLocation>
        <location evidence="1">Mitochondrion</location>
    </subcellularLocation>
</comment>
<dbReference type="Proteomes" id="UP000310108">
    <property type="component" value="Unassembled WGS sequence"/>
</dbReference>
<dbReference type="GO" id="GO:0005739">
    <property type="term" value="C:mitochondrion"/>
    <property type="evidence" value="ECO:0007669"/>
    <property type="project" value="UniProtKB-SubCell"/>
</dbReference>
<evidence type="ECO:0000256" key="3">
    <source>
        <dbReference type="ARBA" id="ARBA00022946"/>
    </source>
</evidence>
<organism evidence="6 7">
    <name type="scientific">Colletotrichum tanaceti</name>
    <dbReference type="NCBI Taxonomy" id="1306861"/>
    <lineage>
        <taxon>Eukaryota</taxon>
        <taxon>Fungi</taxon>
        <taxon>Dikarya</taxon>
        <taxon>Ascomycota</taxon>
        <taxon>Pezizomycotina</taxon>
        <taxon>Sordariomycetes</taxon>
        <taxon>Hypocreomycetidae</taxon>
        <taxon>Glomerellales</taxon>
        <taxon>Glomerellaceae</taxon>
        <taxon>Colletotrichum</taxon>
        <taxon>Colletotrichum destructivum species complex</taxon>
    </lineage>
</organism>
<sequence length="371" mass="41608">MSFSKNTLSRRCAPSPQSTPPPAVCLSNFNLRGAKKKKKEPHIPPPLMASCRIPALRHIITSSARVFRASNQRRWAQVHDVRFLATTQQPRTVLEKYRAKLEQKARQEGVSTIDELKAAYSDKIQEEKKRDAISVPGLDSLLNDEPAPRVIPTTATDASEGNTAPADASQQKQPPLPGSSGNGIKPLDEILDLPKVRELPDKELTAIWRLRHASDPTSLCAVIPAPAYRTMEALARQNPQFILPVPHEEQGAEIHFLQWVFDKASRTATVMFTQLAEFKARGEYAQPHTTVTHHTDLADDRGVVLMQGKCLEDRGVKTAHAQWLVMCLQRFYGDAEGKERAAERQKLLEWFRTGDERFSVEKLMDEAERIG</sequence>
<dbReference type="InterPro" id="IPR010591">
    <property type="entry name" value="ATP11"/>
</dbReference>
<dbReference type="Pfam" id="PF06644">
    <property type="entry name" value="ATP11"/>
    <property type="match status" value="1"/>
</dbReference>
<accession>A0A4U6XS16</accession>
<evidence type="ECO:0000256" key="5">
    <source>
        <dbReference type="SAM" id="MobiDB-lite"/>
    </source>
</evidence>
<gene>
    <name evidence="6" type="primary">ATP11</name>
    <name evidence="6" type="ORF">CTA1_11425</name>
</gene>